<comment type="similarity">
    <text evidence="1">Belongs to the S-100 family.</text>
</comment>
<keyword evidence="4" id="KW-0106">Calcium</keyword>
<keyword evidence="2" id="KW-0479">Metal-binding</keyword>
<dbReference type="Gene3D" id="1.10.238.10">
    <property type="entry name" value="EF-hand"/>
    <property type="match status" value="1"/>
</dbReference>
<evidence type="ECO:0000256" key="2">
    <source>
        <dbReference type="ARBA" id="ARBA00022723"/>
    </source>
</evidence>
<evidence type="ECO:0000256" key="4">
    <source>
        <dbReference type="ARBA" id="ARBA00022837"/>
    </source>
</evidence>
<dbReference type="PANTHER" id="PTHR11639">
    <property type="entry name" value="S100 CALCIUM-BINDING PROTEIN"/>
    <property type="match status" value="1"/>
</dbReference>
<feature type="domain" description="EF-hand" evidence="5">
    <location>
        <begin position="71"/>
        <end position="102"/>
    </location>
</feature>
<organism evidence="6 7">
    <name type="scientific">Octodon degus</name>
    <name type="common">Degu</name>
    <name type="synonym">Sciurus degus</name>
    <dbReference type="NCBI Taxonomy" id="10160"/>
    <lineage>
        <taxon>Eukaryota</taxon>
        <taxon>Metazoa</taxon>
        <taxon>Chordata</taxon>
        <taxon>Craniata</taxon>
        <taxon>Vertebrata</taxon>
        <taxon>Euteleostomi</taxon>
        <taxon>Mammalia</taxon>
        <taxon>Eutheria</taxon>
        <taxon>Euarchontoglires</taxon>
        <taxon>Glires</taxon>
        <taxon>Rodentia</taxon>
        <taxon>Hystricomorpha</taxon>
        <taxon>Octodontidae</taxon>
        <taxon>Octodon</taxon>
    </lineage>
</organism>
<dbReference type="PROSITE" id="PS00303">
    <property type="entry name" value="S100_CABP"/>
    <property type="match status" value="1"/>
</dbReference>
<sequence>MEGSMKWLAFNFPLKVRMAQNLEQALATIVVTFQQYCQRSGDKHKLCQAELKELLHKELPTWTPTELRECDYDKLMSALDTNKDCEVDFEEYVHSLGRLCLFCHEHFRGCPPEPPCPQ</sequence>
<evidence type="ECO:0000313" key="6">
    <source>
        <dbReference type="Proteomes" id="UP000515203"/>
    </source>
</evidence>
<evidence type="ECO:0000259" key="5">
    <source>
        <dbReference type="PROSITE" id="PS50222"/>
    </source>
</evidence>
<dbReference type="PANTHER" id="PTHR11639:SF12">
    <property type="entry name" value="PROTEIN S100-A3"/>
    <property type="match status" value="1"/>
</dbReference>
<dbReference type="Pfam" id="PF01023">
    <property type="entry name" value="S_100"/>
    <property type="match status" value="1"/>
</dbReference>
<accession>A0A6P6EBY8</accession>
<dbReference type="InterPro" id="IPR001751">
    <property type="entry name" value="S100/CaBP7/8-like_CS"/>
</dbReference>
<dbReference type="CDD" id="cd00213">
    <property type="entry name" value="S-100"/>
    <property type="match status" value="1"/>
</dbReference>
<dbReference type="InterPro" id="IPR013787">
    <property type="entry name" value="S100_Ca-bd_sub"/>
</dbReference>
<dbReference type="FunCoup" id="A0A6P6EBY8">
    <property type="interactions" value="49"/>
</dbReference>
<protein>
    <submittedName>
        <fullName evidence="7">Protein S100-A3 isoform X1</fullName>
    </submittedName>
</protein>
<dbReference type="AlphaFoldDB" id="A0A6P6EBY8"/>
<dbReference type="InterPro" id="IPR002048">
    <property type="entry name" value="EF_hand_dom"/>
</dbReference>
<dbReference type="GeneID" id="101591492"/>
<dbReference type="SMART" id="SM01394">
    <property type="entry name" value="S_100"/>
    <property type="match status" value="1"/>
</dbReference>
<name>A0A6P6EBY8_OCTDE</name>
<dbReference type="GO" id="GO:0048306">
    <property type="term" value="F:calcium-dependent protein binding"/>
    <property type="evidence" value="ECO:0007669"/>
    <property type="project" value="TreeGrafter"/>
</dbReference>
<evidence type="ECO:0000256" key="3">
    <source>
        <dbReference type="ARBA" id="ARBA00022737"/>
    </source>
</evidence>
<dbReference type="GO" id="GO:0046914">
    <property type="term" value="F:transition metal ion binding"/>
    <property type="evidence" value="ECO:0007669"/>
    <property type="project" value="InterPro"/>
</dbReference>
<keyword evidence="3" id="KW-0677">Repeat</keyword>
<keyword evidence="6" id="KW-1185">Reference proteome</keyword>
<evidence type="ECO:0000256" key="1">
    <source>
        <dbReference type="ARBA" id="ARBA00007323"/>
    </source>
</evidence>
<dbReference type="OrthoDB" id="26525at2759"/>
<dbReference type="InterPro" id="IPR034325">
    <property type="entry name" value="S-100_dom"/>
</dbReference>
<dbReference type="PROSITE" id="PS50222">
    <property type="entry name" value="EF_HAND_2"/>
    <property type="match status" value="1"/>
</dbReference>
<dbReference type="GO" id="GO:0005509">
    <property type="term" value="F:calcium ion binding"/>
    <property type="evidence" value="ECO:0007669"/>
    <property type="project" value="InterPro"/>
</dbReference>
<dbReference type="RefSeq" id="XP_023569602.1">
    <property type="nucleotide sequence ID" value="XM_023713834.1"/>
</dbReference>
<proteinExistence type="inferred from homology"/>
<dbReference type="Proteomes" id="UP000515203">
    <property type="component" value="Unplaced"/>
</dbReference>
<dbReference type="InterPro" id="IPR011992">
    <property type="entry name" value="EF-hand-dom_pair"/>
</dbReference>
<dbReference type="CTD" id="6274"/>
<evidence type="ECO:0000313" key="7">
    <source>
        <dbReference type="RefSeq" id="XP_023569602.1"/>
    </source>
</evidence>
<dbReference type="SUPFAM" id="SSF47473">
    <property type="entry name" value="EF-hand"/>
    <property type="match status" value="1"/>
</dbReference>
<reference evidence="7" key="1">
    <citation type="submission" date="2025-08" db="UniProtKB">
        <authorList>
            <consortium name="RefSeq"/>
        </authorList>
    </citation>
    <scope>IDENTIFICATION</scope>
</reference>
<dbReference type="InParanoid" id="A0A6P6EBY8"/>
<gene>
    <name evidence="7" type="primary">S100a3</name>
</gene>